<organism evidence="2">
    <name type="scientific">Shewanella xiamenensis</name>
    <dbReference type="NCBI Taxonomy" id="332186"/>
    <lineage>
        <taxon>Bacteria</taxon>
        <taxon>Pseudomonadati</taxon>
        <taxon>Pseudomonadota</taxon>
        <taxon>Gammaproteobacteria</taxon>
        <taxon>Alteromonadales</taxon>
        <taxon>Shewanellaceae</taxon>
        <taxon>Shewanella</taxon>
    </lineage>
</organism>
<dbReference type="GO" id="GO:0004519">
    <property type="term" value="F:endonuclease activity"/>
    <property type="evidence" value="ECO:0007669"/>
    <property type="project" value="InterPro"/>
</dbReference>
<proteinExistence type="predicted"/>
<evidence type="ECO:0000313" key="2">
    <source>
        <dbReference type="EMBL" id="MDG5901554.1"/>
    </source>
</evidence>
<dbReference type="Pfam" id="PF01844">
    <property type="entry name" value="HNH"/>
    <property type="match status" value="1"/>
</dbReference>
<dbReference type="InterPro" id="IPR002711">
    <property type="entry name" value="HNH"/>
</dbReference>
<dbReference type="AlphaFoldDB" id="A0AAW6QZV6"/>
<comment type="caution">
    <text evidence="2">The sequence shown here is derived from an EMBL/GenBank/DDBJ whole genome shotgun (WGS) entry which is preliminary data.</text>
</comment>
<reference evidence="2" key="1">
    <citation type="journal article" date="2019" name="Int J Environ Res Public Health">
        <title>Characterization of Chromosome-Mediated BlaOXA-894 in Shewanella xiamenensis Isolated from Pig Wastewater.</title>
        <authorList>
            <person name="Zou H."/>
            <person name="Zhou Z."/>
            <person name="Xia H."/>
            <person name="Zhao Q."/>
            <person name="Li X."/>
        </authorList>
    </citation>
    <scope>NUCLEOTIDE SEQUENCE</scope>
    <source>
        <strain evidence="2">2015oxa</strain>
    </source>
</reference>
<sequence>MEGREFANVLRSVDLHIRYYNQQGSGKQRALAKLLVEFQERAREHYGWPSYRISRPIESEVVKDSQQPAFHEGGSKTIELSVHERDPAARKACILHFGATCQVCGFDFEKTYGTLGQGFIHVHHRIDLALVRNRSVINPIEDLIPVCPNCHAMLHSSQPAMAVEDLKIIIKSQKATN</sequence>
<gene>
    <name evidence="2" type="ORF">E2650_16990</name>
</gene>
<feature type="domain" description="HNH" evidence="1">
    <location>
        <begin position="101"/>
        <end position="156"/>
    </location>
</feature>
<dbReference type="CDD" id="cd00085">
    <property type="entry name" value="HNHc"/>
    <property type="match status" value="1"/>
</dbReference>
<accession>A0AAW6QZV6</accession>
<dbReference type="Proteomes" id="UP001152518">
    <property type="component" value="Unassembled WGS sequence"/>
</dbReference>
<protein>
    <recommendedName>
        <fullName evidence="1">HNH domain-containing protein</fullName>
    </recommendedName>
</protein>
<dbReference type="EMBL" id="SUNE01000015">
    <property type="protein sequence ID" value="MDG5901554.1"/>
    <property type="molecule type" value="Genomic_DNA"/>
</dbReference>
<dbReference type="GO" id="GO:0008270">
    <property type="term" value="F:zinc ion binding"/>
    <property type="evidence" value="ECO:0007669"/>
    <property type="project" value="InterPro"/>
</dbReference>
<dbReference type="GO" id="GO:0003676">
    <property type="term" value="F:nucleic acid binding"/>
    <property type="evidence" value="ECO:0007669"/>
    <property type="project" value="InterPro"/>
</dbReference>
<dbReference type="InterPro" id="IPR003615">
    <property type="entry name" value="HNH_nuc"/>
</dbReference>
<reference evidence="2" key="2">
    <citation type="submission" date="2019-04" db="EMBL/GenBank/DDBJ databases">
        <authorList>
            <person name="Zou H."/>
        </authorList>
    </citation>
    <scope>NUCLEOTIDE SEQUENCE</scope>
    <source>
        <strain evidence="2">2015oxa</strain>
    </source>
</reference>
<name>A0AAW6QZV6_9GAMM</name>
<evidence type="ECO:0000259" key="1">
    <source>
        <dbReference type="Pfam" id="PF01844"/>
    </source>
</evidence>